<protein>
    <submittedName>
        <fullName evidence="2">Uncharacterized protein</fullName>
    </submittedName>
</protein>
<evidence type="ECO:0000313" key="2">
    <source>
        <dbReference type="EMBL" id="MBB5123112.1"/>
    </source>
</evidence>
<sequence>MHLQPRRHILRNRIKKTTNLPQHTHPHTIRRPHKHRRPIPIPRPLHQR</sequence>
<comment type="caution">
    <text evidence="2">The sequence shown here is derived from an EMBL/GenBank/DDBJ whole genome shotgun (WGS) entry which is preliminary data.</text>
</comment>
<gene>
    <name evidence="2" type="ORF">FHS36_006591</name>
</gene>
<feature type="non-terminal residue" evidence="2">
    <location>
        <position position="48"/>
    </location>
</feature>
<reference evidence="2 3" key="1">
    <citation type="submission" date="2020-08" db="EMBL/GenBank/DDBJ databases">
        <title>Genomic Encyclopedia of Type Strains, Phase III (KMG-III): the genomes of soil and plant-associated and newly described type strains.</title>
        <authorList>
            <person name="Whitman W."/>
        </authorList>
    </citation>
    <scope>NUCLEOTIDE SEQUENCE [LARGE SCALE GENOMIC DNA]</scope>
    <source>
        <strain evidence="2 3">CECT 3259</strain>
    </source>
</reference>
<proteinExistence type="predicted"/>
<evidence type="ECO:0000313" key="3">
    <source>
        <dbReference type="Proteomes" id="UP000528608"/>
    </source>
</evidence>
<dbReference type="AlphaFoldDB" id="A0A7W8BGW8"/>
<evidence type="ECO:0000256" key="1">
    <source>
        <dbReference type="SAM" id="MobiDB-lite"/>
    </source>
</evidence>
<name>A0A7W8BGW8_STREU</name>
<accession>A0A7W8BGW8</accession>
<feature type="compositionally biased region" description="Pro residues" evidence="1">
    <location>
        <begin position="39"/>
        <end position="48"/>
    </location>
</feature>
<dbReference type="Proteomes" id="UP000528608">
    <property type="component" value="Unassembled WGS sequence"/>
</dbReference>
<dbReference type="EMBL" id="JACHJF010000043">
    <property type="protein sequence ID" value="MBB5123112.1"/>
    <property type="molecule type" value="Genomic_DNA"/>
</dbReference>
<organism evidence="2 3">
    <name type="scientific">Streptomyces eurocidicus</name>
    <name type="common">Streptoverticillium eurocidicus</name>
    <dbReference type="NCBI Taxonomy" id="66423"/>
    <lineage>
        <taxon>Bacteria</taxon>
        <taxon>Bacillati</taxon>
        <taxon>Actinomycetota</taxon>
        <taxon>Actinomycetes</taxon>
        <taxon>Kitasatosporales</taxon>
        <taxon>Streptomycetaceae</taxon>
        <taxon>Streptomyces</taxon>
    </lineage>
</organism>
<feature type="region of interest" description="Disordered" evidence="1">
    <location>
        <begin position="13"/>
        <end position="48"/>
    </location>
</feature>
<feature type="compositionally biased region" description="Basic residues" evidence="1">
    <location>
        <begin position="24"/>
        <end position="38"/>
    </location>
</feature>